<dbReference type="SUPFAM" id="SSF53448">
    <property type="entry name" value="Nucleotide-diphospho-sugar transferases"/>
    <property type="match status" value="1"/>
</dbReference>
<dbReference type="Gene3D" id="2.160.10.10">
    <property type="entry name" value="Hexapeptide repeat proteins"/>
    <property type="match status" value="1"/>
</dbReference>
<dbReference type="InterPro" id="IPR005835">
    <property type="entry name" value="NTP_transferase_dom"/>
</dbReference>
<dbReference type="GO" id="GO:0008879">
    <property type="term" value="F:glucose-1-phosphate thymidylyltransferase activity"/>
    <property type="evidence" value="ECO:0007669"/>
    <property type="project" value="UniProtKB-EC"/>
</dbReference>
<organism evidence="2 3">
    <name type="scientific">Roseofilum acuticapitatum BLCC-M154</name>
    <dbReference type="NCBI Taxonomy" id="3022444"/>
    <lineage>
        <taxon>Bacteria</taxon>
        <taxon>Bacillati</taxon>
        <taxon>Cyanobacteriota</taxon>
        <taxon>Cyanophyceae</taxon>
        <taxon>Desertifilales</taxon>
        <taxon>Desertifilaceae</taxon>
        <taxon>Roseofilum</taxon>
        <taxon>Roseofilum acuticapitatum</taxon>
    </lineage>
</organism>
<feature type="domain" description="Nucleotidyl transferase" evidence="1">
    <location>
        <begin position="2"/>
        <end position="236"/>
    </location>
</feature>
<dbReference type="RefSeq" id="WP_283752722.1">
    <property type="nucleotide sequence ID" value="NZ_JAQOSP010000041.1"/>
</dbReference>
<evidence type="ECO:0000313" key="3">
    <source>
        <dbReference type="Proteomes" id="UP001235303"/>
    </source>
</evidence>
<dbReference type="CDD" id="cd04189">
    <property type="entry name" value="G1P_TT_long"/>
    <property type="match status" value="1"/>
</dbReference>
<proteinExistence type="predicted"/>
<dbReference type="Gene3D" id="3.90.550.10">
    <property type="entry name" value="Spore Coat Polysaccharide Biosynthesis Protein SpsA, Chain A"/>
    <property type="match status" value="1"/>
</dbReference>
<evidence type="ECO:0000259" key="1">
    <source>
        <dbReference type="Pfam" id="PF00483"/>
    </source>
</evidence>
<dbReference type="InterPro" id="IPR005908">
    <property type="entry name" value="G1P_thy_trans_l"/>
</dbReference>
<dbReference type="InterPro" id="IPR029044">
    <property type="entry name" value="Nucleotide-diphossugar_trans"/>
</dbReference>
<dbReference type="Pfam" id="PF00483">
    <property type="entry name" value="NTP_transferase"/>
    <property type="match status" value="1"/>
</dbReference>
<gene>
    <name evidence="2" type="ORF">PMG71_05925</name>
</gene>
<comment type="caution">
    <text evidence="2">The sequence shown here is derived from an EMBL/GenBank/DDBJ whole genome shotgun (WGS) entry which is preliminary data.</text>
</comment>
<evidence type="ECO:0000313" key="2">
    <source>
        <dbReference type="EMBL" id="MDJ1168958.1"/>
    </source>
</evidence>
<sequence>MKALILSGGKGTRLRPITYTGAKQLVPVANQPILWYGIQGIVAAGITDIGIIISPETGEEVKATTGDGERFGAKITYILQDQPAGLAHAVKVAQPFLGNDPFIMYLGDNIIQSDLTPFLTQFKENSLDGLILLRPVSNPSAFGVAEVDTQGRVLKLVEKPKNPPSNLALVGIYFFSTAIHEAISSIQPSPRGELEITDAIQVLIDRQTQVEARQIEGWWLDTGKKDDLLEANRIILDTRLESEQQGTIDSQSQVIGRVSIGAGTKVINSTIRGPVAIGENCHIENTFIGPYSSIASGTTLREVDIEHSVILGEATLENIQQRIVDSVVGRRARLNVAPRRPTALRFMIGDDCQIELV</sequence>
<accession>A0ABT7APX9</accession>
<dbReference type="PANTHER" id="PTHR42883:SF2">
    <property type="entry name" value="THYMIDYLYLTRANSFERASE"/>
    <property type="match status" value="1"/>
</dbReference>
<reference evidence="2 3" key="1">
    <citation type="submission" date="2023-01" db="EMBL/GenBank/DDBJ databases">
        <title>Novel diversity within Roseofilum (Cyanobacteria; Desertifilaceae) from marine benthic mats with descriptions of four novel species.</title>
        <authorList>
            <person name="Wang Y."/>
            <person name="Berthold D.E."/>
            <person name="Hu J."/>
            <person name="Lefler F.W."/>
            <person name="Laughinghouse H.D. IV."/>
        </authorList>
    </citation>
    <scope>NUCLEOTIDE SEQUENCE [LARGE SCALE GENOMIC DNA]</scope>
    <source>
        <strain evidence="2 3">BLCC-M154</strain>
    </source>
</reference>
<dbReference type="Proteomes" id="UP001235303">
    <property type="component" value="Unassembled WGS sequence"/>
</dbReference>
<keyword evidence="2" id="KW-0808">Transferase</keyword>
<keyword evidence="3" id="KW-1185">Reference proteome</keyword>
<protein>
    <submittedName>
        <fullName evidence="2">Glucose-1-phosphate thymidylyltransferase</fullName>
        <ecNumber evidence="2">2.7.7.24</ecNumber>
    </submittedName>
</protein>
<dbReference type="PANTHER" id="PTHR42883">
    <property type="entry name" value="GLUCOSE-1-PHOSPHATE THYMIDYLTRANSFERASE"/>
    <property type="match status" value="1"/>
</dbReference>
<dbReference type="EMBL" id="JAQOSP010000041">
    <property type="protein sequence ID" value="MDJ1168958.1"/>
    <property type="molecule type" value="Genomic_DNA"/>
</dbReference>
<name>A0ABT7APX9_9CYAN</name>
<dbReference type="NCBIfam" id="TIGR01208">
    <property type="entry name" value="rmlA_long"/>
    <property type="match status" value="1"/>
</dbReference>
<keyword evidence="2" id="KW-0548">Nucleotidyltransferase</keyword>
<dbReference type="EC" id="2.7.7.24" evidence="2"/>